<sequence length="505" mass="55237">MTARDRRRPTCCGPRQWASVLGRIKRQPVKRDDMGNSALDPAISVDLADLGVPGVRLGRGGEATVYDLPGFRLPDVRGALVYKRYRAVHVQPDALRRAVAARTGLPDDLRARLDAMTAWPVRVVVSDEQAIGVLMPRIPPPFFDLVRRNTGERRVLREVQNLFIDEARALRVGRPVPTPEQRLRICRDFAAVLSFLHDQLKIVFGDVNPKNEVFRLDAEPMVLFLDCDAVRPSGVVSRTRQLDAPDWVPPEGGVLNRATDLYKLGLFVLRCLTPGHFSSTSTDPTAAAGVLDAEGMDLLRRALGTDRDARPAARDWVLHLRRVLGQAVAPPVLGEVRVDRVFVLADRPVVVEWEAREARHVELTAGARTTRVDGRPGRGSTSVTPDRSGPIEVRALNDLGEDRREVGPVTVLPVPEVTTLPVVLPEVPWPDRDAAGPLLPVPVLPRPAVAGSSLPLPGVGGDLVALPPLPAPWLARFPLDLHAMLSETPALDLDAGRPDRGRDGR</sequence>
<dbReference type="InterPro" id="IPR011009">
    <property type="entry name" value="Kinase-like_dom_sf"/>
</dbReference>
<proteinExistence type="predicted"/>
<reference evidence="2 3" key="1">
    <citation type="journal article" date="2012" name="BMC Genomics">
        <title>Complete genome sequence of Saccharothrix espanaensis DSM 44229T and comparison to the other completely sequenced Pseudonocardiaceae.</title>
        <authorList>
            <person name="Strobel T."/>
            <person name="Al-Dilaimi A."/>
            <person name="Blom J."/>
            <person name="Gessner A."/>
            <person name="Kalinowski J."/>
            <person name="Luzhetska M."/>
            <person name="Puhler A."/>
            <person name="Szczepanowski R."/>
            <person name="Bechthold A."/>
            <person name="Ruckert C."/>
        </authorList>
    </citation>
    <scope>NUCLEOTIDE SEQUENCE [LARGE SCALE GENOMIC DNA]</scope>
    <source>
        <strain evidence="3">ATCC 51144 / DSM 44229 / JCM 9112 / NBRC 15066 / NRRL 15764</strain>
    </source>
</reference>
<dbReference type="SUPFAM" id="SSF56112">
    <property type="entry name" value="Protein kinase-like (PK-like)"/>
    <property type="match status" value="1"/>
</dbReference>
<accession>K0K3S8</accession>
<evidence type="ECO:0000313" key="3">
    <source>
        <dbReference type="Proteomes" id="UP000006281"/>
    </source>
</evidence>
<keyword evidence="3" id="KW-1185">Reference proteome</keyword>
<dbReference type="eggNOG" id="COG4248">
    <property type="taxonomic scope" value="Bacteria"/>
</dbReference>
<dbReference type="PATRIC" id="fig|1179773.3.peg.4985"/>
<dbReference type="EMBL" id="HE804045">
    <property type="protein sequence ID" value="CCH32237.1"/>
    <property type="molecule type" value="Genomic_DNA"/>
</dbReference>
<dbReference type="Gene3D" id="1.10.510.10">
    <property type="entry name" value="Transferase(Phosphotransferase) domain 1"/>
    <property type="match status" value="1"/>
</dbReference>
<evidence type="ECO:0008006" key="4">
    <source>
        <dbReference type="Google" id="ProtNLM"/>
    </source>
</evidence>
<dbReference type="STRING" id="1179773.BN6_49680"/>
<dbReference type="AlphaFoldDB" id="K0K3S8"/>
<organism evidence="2 3">
    <name type="scientific">Saccharothrix espanaensis (strain ATCC 51144 / DSM 44229 / JCM 9112 / NBRC 15066 / NRRL 15764)</name>
    <dbReference type="NCBI Taxonomy" id="1179773"/>
    <lineage>
        <taxon>Bacteria</taxon>
        <taxon>Bacillati</taxon>
        <taxon>Actinomycetota</taxon>
        <taxon>Actinomycetes</taxon>
        <taxon>Pseudonocardiales</taxon>
        <taxon>Pseudonocardiaceae</taxon>
        <taxon>Saccharothrix</taxon>
    </lineage>
</organism>
<name>K0K3S8_SACES</name>
<gene>
    <name evidence="2" type="ordered locus">BN6_49680</name>
</gene>
<evidence type="ECO:0000313" key="2">
    <source>
        <dbReference type="EMBL" id="CCH32237.1"/>
    </source>
</evidence>
<feature type="region of interest" description="Disordered" evidence="1">
    <location>
        <begin position="370"/>
        <end position="390"/>
    </location>
</feature>
<dbReference type="KEGG" id="sesp:BN6_49680"/>
<protein>
    <recommendedName>
        <fullName evidence="4">Protein kinase domain-containing protein</fullName>
    </recommendedName>
</protein>
<evidence type="ECO:0000256" key="1">
    <source>
        <dbReference type="SAM" id="MobiDB-lite"/>
    </source>
</evidence>
<dbReference type="HOGENOM" id="CLU_549591_0_0_11"/>
<dbReference type="Proteomes" id="UP000006281">
    <property type="component" value="Chromosome"/>
</dbReference>